<evidence type="ECO:0000256" key="4">
    <source>
        <dbReference type="ARBA" id="ARBA00022963"/>
    </source>
</evidence>
<evidence type="ECO:0000256" key="6">
    <source>
        <dbReference type="ARBA" id="ARBA00025642"/>
    </source>
</evidence>
<comment type="similarity">
    <text evidence="1 8">Belongs to the patatin family.</text>
</comment>
<evidence type="ECO:0000259" key="9">
    <source>
        <dbReference type="PROSITE" id="PS51635"/>
    </source>
</evidence>
<dbReference type="SUPFAM" id="SSF52151">
    <property type="entry name" value="FabD/lysophospholipase-like"/>
    <property type="match status" value="1"/>
</dbReference>
<dbReference type="GO" id="GO:0006952">
    <property type="term" value="P:defense response"/>
    <property type="evidence" value="ECO:0007669"/>
    <property type="project" value="UniProtKB-KW"/>
</dbReference>
<dbReference type="GO" id="GO:0016787">
    <property type="term" value="F:hydrolase activity"/>
    <property type="evidence" value="ECO:0007669"/>
    <property type="project" value="UniProtKB-KW"/>
</dbReference>
<keyword evidence="3" id="KW-0611">Plant defense</keyword>
<organism evidence="10 11">
    <name type="scientific">Rhynchospora tenuis</name>
    <dbReference type="NCBI Taxonomy" id="198213"/>
    <lineage>
        <taxon>Eukaryota</taxon>
        <taxon>Viridiplantae</taxon>
        <taxon>Streptophyta</taxon>
        <taxon>Embryophyta</taxon>
        <taxon>Tracheophyta</taxon>
        <taxon>Spermatophyta</taxon>
        <taxon>Magnoliopsida</taxon>
        <taxon>Liliopsida</taxon>
        <taxon>Poales</taxon>
        <taxon>Cyperaceae</taxon>
        <taxon>Cyperoideae</taxon>
        <taxon>Rhynchosporeae</taxon>
        <taxon>Rhynchospora</taxon>
    </lineage>
</organism>
<evidence type="ECO:0000313" key="10">
    <source>
        <dbReference type="EMBL" id="KAJ3684472.1"/>
    </source>
</evidence>
<protein>
    <recommendedName>
        <fullName evidence="8">Patatin</fullName>
        <ecNumber evidence="8">3.1.1.-</ecNumber>
    </recommendedName>
</protein>
<dbReference type="EMBL" id="JAMRDG010000002">
    <property type="protein sequence ID" value="KAJ3684472.1"/>
    <property type="molecule type" value="Genomic_DNA"/>
</dbReference>
<dbReference type="PANTHER" id="PTHR32241:SF3">
    <property type="entry name" value="PATATIN-LIKE PROTEIN 6"/>
    <property type="match status" value="1"/>
</dbReference>
<reference evidence="10 11" key="1">
    <citation type="journal article" date="2022" name="Cell">
        <title>Repeat-based holocentromeres influence genome architecture and karyotype evolution.</title>
        <authorList>
            <person name="Hofstatter P.G."/>
            <person name="Thangavel G."/>
            <person name="Lux T."/>
            <person name="Neumann P."/>
            <person name="Vondrak T."/>
            <person name="Novak P."/>
            <person name="Zhang M."/>
            <person name="Costa L."/>
            <person name="Castellani M."/>
            <person name="Scott A."/>
            <person name="Toegelov H."/>
            <person name="Fuchs J."/>
            <person name="Mata-Sucre Y."/>
            <person name="Dias Y."/>
            <person name="Vanzela A.L.L."/>
            <person name="Huettel B."/>
            <person name="Almeida C.C.S."/>
            <person name="Simkova H."/>
            <person name="Souza G."/>
            <person name="Pedrosa-Harand A."/>
            <person name="Macas J."/>
            <person name="Mayer K.F.X."/>
            <person name="Houben A."/>
            <person name="Marques A."/>
        </authorList>
    </citation>
    <scope>NUCLEOTIDE SEQUENCE [LARGE SCALE GENOMIC DNA]</scope>
    <source>
        <strain evidence="10">RhyTen1mFocal</strain>
    </source>
</reference>
<comment type="caution">
    <text evidence="7">Lacks conserved residue(s) required for the propagation of feature annotation.</text>
</comment>
<evidence type="ECO:0000256" key="8">
    <source>
        <dbReference type="RuleBase" id="RU361262"/>
    </source>
</evidence>
<dbReference type="CDD" id="cd07199">
    <property type="entry name" value="Pat17_PNPLA8_PNPLA9_like"/>
    <property type="match status" value="1"/>
</dbReference>
<dbReference type="AlphaFoldDB" id="A0AAD5Z1Z6"/>
<dbReference type="EC" id="3.1.1.-" evidence="8"/>
<dbReference type="PANTHER" id="PTHR32241">
    <property type="entry name" value="PATATIN-LIKE PROTEIN 6"/>
    <property type="match status" value="1"/>
</dbReference>
<name>A0AAD5Z1Z6_9POAL</name>
<dbReference type="InterPro" id="IPR016035">
    <property type="entry name" value="Acyl_Trfase/lysoPLipase"/>
</dbReference>
<keyword evidence="4 8" id="KW-0442">Lipid degradation</keyword>
<dbReference type="GO" id="GO:0016042">
    <property type="term" value="P:lipid catabolic process"/>
    <property type="evidence" value="ECO:0007669"/>
    <property type="project" value="UniProtKB-KW"/>
</dbReference>
<evidence type="ECO:0000256" key="2">
    <source>
        <dbReference type="ARBA" id="ARBA00022801"/>
    </source>
</evidence>
<sequence>MEPPAEEMVVAVHDTSHVPGSLATDKLSYEIFSILESKFLFGYTTHHPDFFHIPRNLSPVSSPPKRSPCKVCILSIDGAGLRCVLAAKALAHLEECLQSISGNAHARISDFFDLVAGSGSGGVLAGMLLEPEKAFRPDDMCRFLVDRASILFPKPNKLKSFFTKKPLKGPTSAMERTMKEAFGENASLRDAIKPLLVPCYDLNTSGPFVFSRADAIESESFNFRLWEVGRATWAEPGRFEPAFVRSCNGGISCFAMSCHVMSNPCAVAITHVLNNKKEFPFVKGVENLLVLSLGCGCMESCRSSVDQVDLRKVRKWEADKWAQPVARVVADGAADFIDQSVAMAFGQCQSSGYVRIQGNCSGTGVIGSDADCDPRPENIKTLLRAAEGMLRQKHVESVLFEGKRVGERTNMEMLDLFARDLVQEHHNRF</sequence>
<dbReference type="InterPro" id="IPR002641">
    <property type="entry name" value="PNPLA_dom"/>
</dbReference>
<keyword evidence="11" id="KW-1185">Reference proteome</keyword>
<comment type="caution">
    <text evidence="10">The sequence shown here is derived from an EMBL/GenBank/DDBJ whole genome shotgun (WGS) entry which is preliminary data.</text>
</comment>
<keyword evidence="2 8" id="KW-0378">Hydrolase</keyword>
<evidence type="ECO:0000313" key="11">
    <source>
        <dbReference type="Proteomes" id="UP001210211"/>
    </source>
</evidence>
<evidence type="ECO:0000256" key="3">
    <source>
        <dbReference type="ARBA" id="ARBA00022821"/>
    </source>
</evidence>
<gene>
    <name evidence="10" type="ORF">LUZ61_013636</name>
</gene>
<comment type="domain">
    <text evidence="8">The nitrogen atoms of the two glycine residues in the GGXR motif define the oxyanion hole, and stabilize the oxyanion that forms during the nucleophilic attack by the catalytic serine during substrate cleavage.</text>
</comment>
<dbReference type="Pfam" id="PF01734">
    <property type="entry name" value="Patatin"/>
    <property type="match status" value="1"/>
</dbReference>
<dbReference type="Proteomes" id="UP001210211">
    <property type="component" value="Unassembled WGS sequence"/>
</dbReference>
<comment type="function">
    <text evidence="6">Possesses non-specific lipolytic acyl hydrolase (LAH) activity. Hydrolyzes phospholipids as well as galactolipids. May play a role in disease resistance.</text>
</comment>
<accession>A0AAD5Z1Z6</accession>
<evidence type="ECO:0000256" key="7">
    <source>
        <dbReference type="PROSITE-ProRule" id="PRU01161"/>
    </source>
</evidence>
<evidence type="ECO:0000256" key="5">
    <source>
        <dbReference type="ARBA" id="ARBA00023098"/>
    </source>
</evidence>
<proteinExistence type="inferred from homology"/>
<feature type="domain" description="PNPLA" evidence="9">
    <location>
        <begin position="74"/>
        <end position="269"/>
    </location>
</feature>
<evidence type="ECO:0000256" key="1">
    <source>
        <dbReference type="ARBA" id="ARBA00010240"/>
    </source>
</evidence>
<keyword evidence="5 8" id="KW-0443">Lipid metabolism</keyword>
<dbReference type="Gene3D" id="3.40.1090.10">
    <property type="entry name" value="Cytosolic phospholipase A2 catalytic domain"/>
    <property type="match status" value="1"/>
</dbReference>
<comment type="function">
    <text evidence="8">Lipolytic acyl hydrolase (LAH).</text>
</comment>
<dbReference type="PROSITE" id="PS51635">
    <property type="entry name" value="PNPLA"/>
    <property type="match status" value="1"/>
</dbReference>